<proteinExistence type="predicted"/>
<dbReference type="InterPro" id="IPR007658">
    <property type="entry name" value="DUF594"/>
</dbReference>
<dbReference type="Pfam" id="PF13968">
    <property type="entry name" value="DUF4220"/>
    <property type="match status" value="1"/>
</dbReference>
<dbReference type="AlphaFoldDB" id="A0AAN7FLH3"/>
<name>A0AAN7FLH3_QUERU</name>
<feature type="transmembrane region" description="Helical" evidence="1">
    <location>
        <begin position="53"/>
        <end position="76"/>
    </location>
</feature>
<keyword evidence="1" id="KW-0472">Membrane</keyword>
<feature type="transmembrane region" description="Helical" evidence="1">
    <location>
        <begin position="23"/>
        <end position="41"/>
    </location>
</feature>
<feature type="transmembrane region" description="Helical" evidence="1">
    <location>
        <begin position="125"/>
        <end position="145"/>
    </location>
</feature>
<gene>
    <name evidence="3" type="ORF">RGQ29_014167</name>
</gene>
<evidence type="ECO:0000313" key="3">
    <source>
        <dbReference type="EMBL" id="KAK4595963.1"/>
    </source>
</evidence>
<dbReference type="EMBL" id="JAXUIC010000003">
    <property type="protein sequence ID" value="KAK4595963.1"/>
    <property type="molecule type" value="Genomic_DNA"/>
</dbReference>
<accession>A0AAN7FLH3</accession>
<sequence>MGNDHKENIVLIYKGFKKLWDKWNIRSFVLLSLFLQIFLLFTASLRKKTANKWVSFIIWTAYLLADWAARFAVGRVFDGEEKYTSGHDKMDDDTDLLLVLWAPFLLLLVGGQYRITSFAVQDNELWLRNLIWLILRLSTTGFVFIESVHQNRLWIPTFLLLFAGTIKYAERIAALYLASSESFGISVLKEPNPGPNYEKLMRAYSTFEEMGLPTKFECLEDEEGRESQVGKFITSMESRDFFSKIGAEDTLRILEIELNFFYGLLIHTMVAVATSKVGIIPQCTSIGLVVAALSLFYKEEKRGFQRFDVKVTYMSQKIYSLLSKIFNEFLNLKKPRWKESAGVSKLSHWKTTIRFRRWSETLSQFNFIKYCWKHRSKGGNEVESRNIISITSILKYFHIKDFIDHKKNDIFQMIFVSSRPLTKNLWEFIFKELEEKSRDTEDPEAAKRRISARGEWVLENVYFINDFESSILMSYVKDVAYDESLLLWHIATELCYNTDCDNCDDRELSKCLSDYMIYLLYQQPSLMSVVSGIAKQSQRQRELERLEETYRCILEVDTKLKPVQVKGTRCKSVLFDANILAKEIIKLGSEKWKVTSKVWVELLSYAASRSRGNAHVQQLSSSGELLTFVWLLMAQFGLRESGLRPVSAQS</sequence>
<evidence type="ECO:0000259" key="2">
    <source>
        <dbReference type="Pfam" id="PF13968"/>
    </source>
</evidence>
<feature type="transmembrane region" description="Helical" evidence="1">
    <location>
        <begin position="96"/>
        <end position="113"/>
    </location>
</feature>
<feature type="domain" description="DUF4220" evidence="2">
    <location>
        <begin position="59"/>
        <end position="370"/>
    </location>
</feature>
<dbReference type="InterPro" id="IPR025315">
    <property type="entry name" value="DUF4220"/>
</dbReference>
<dbReference type="Proteomes" id="UP001324115">
    <property type="component" value="Unassembled WGS sequence"/>
</dbReference>
<keyword evidence="4" id="KW-1185">Reference proteome</keyword>
<comment type="caution">
    <text evidence="3">The sequence shown here is derived from an EMBL/GenBank/DDBJ whole genome shotgun (WGS) entry which is preliminary data.</text>
</comment>
<evidence type="ECO:0000256" key="1">
    <source>
        <dbReference type="SAM" id="Phobius"/>
    </source>
</evidence>
<reference evidence="3 4" key="1">
    <citation type="journal article" date="2023" name="G3 (Bethesda)">
        <title>A haplotype-resolved chromosome-scale genome for Quercus rubra L. provides insights into the genetics of adaptive traits for red oak species.</title>
        <authorList>
            <person name="Kapoor B."/>
            <person name="Jenkins J."/>
            <person name="Schmutz J."/>
            <person name="Zhebentyayeva T."/>
            <person name="Kuelheim C."/>
            <person name="Coggeshall M."/>
            <person name="Heim C."/>
            <person name="Lasky J.R."/>
            <person name="Leites L."/>
            <person name="Islam-Faridi N."/>
            <person name="Romero-Severson J."/>
            <person name="DeLeo V.L."/>
            <person name="Lucas S.M."/>
            <person name="Lazic D."/>
            <person name="Gailing O."/>
            <person name="Carlson J."/>
            <person name="Staton M."/>
        </authorList>
    </citation>
    <scope>NUCLEOTIDE SEQUENCE [LARGE SCALE GENOMIC DNA]</scope>
    <source>
        <strain evidence="3">Pseudo-F2</strain>
    </source>
</reference>
<evidence type="ECO:0000313" key="4">
    <source>
        <dbReference type="Proteomes" id="UP001324115"/>
    </source>
</evidence>
<dbReference type="Pfam" id="PF04578">
    <property type="entry name" value="DUF594"/>
    <property type="match status" value="1"/>
</dbReference>
<organism evidence="3 4">
    <name type="scientific">Quercus rubra</name>
    <name type="common">Northern red oak</name>
    <name type="synonym">Quercus borealis</name>
    <dbReference type="NCBI Taxonomy" id="3512"/>
    <lineage>
        <taxon>Eukaryota</taxon>
        <taxon>Viridiplantae</taxon>
        <taxon>Streptophyta</taxon>
        <taxon>Embryophyta</taxon>
        <taxon>Tracheophyta</taxon>
        <taxon>Spermatophyta</taxon>
        <taxon>Magnoliopsida</taxon>
        <taxon>eudicotyledons</taxon>
        <taxon>Gunneridae</taxon>
        <taxon>Pentapetalae</taxon>
        <taxon>rosids</taxon>
        <taxon>fabids</taxon>
        <taxon>Fagales</taxon>
        <taxon>Fagaceae</taxon>
        <taxon>Quercus</taxon>
    </lineage>
</organism>
<keyword evidence="1" id="KW-1133">Transmembrane helix</keyword>
<protein>
    <recommendedName>
        <fullName evidence="2">DUF4220 domain-containing protein</fullName>
    </recommendedName>
</protein>
<keyword evidence="1" id="KW-0812">Transmembrane</keyword>
<dbReference type="PANTHER" id="PTHR31325">
    <property type="entry name" value="OS01G0798800 PROTEIN-RELATED"/>
    <property type="match status" value="1"/>
</dbReference>